<accession>A0ACB8QY09</accession>
<comment type="caution">
    <text evidence="1">The sequence shown here is derived from an EMBL/GenBank/DDBJ whole genome shotgun (WGS) entry which is preliminary data.</text>
</comment>
<keyword evidence="2" id="KW-1185">Reference proteome</keyword>
<protein>
    <submittedName>
        <fullName evidence="1">Uncharacterized protein</fullName>
    </submittedName>
</protein>
<reference evidence="1" key="1">
    <citation type="submission" date="2021-02" db="EMBL/GenBank/DDBJ databases">
        <authorList>
            <consortium name="DOE Joint Genome Institute"/>
            <person name="Ahrendt S."/>
            <person name="Looney B.P."/>
            <person name="Miyauchi S."/>
            <person name="Morin E."/>
            <person name="Drula E."/>
            <person name="Courty P.E."/>
            <person name="Chicoki N."/>
            <person name="Fauchery L."/>
            <person name="Kohler A."/>
            <person name="Kuo A."/>
            <person name="Labutti K."/>
            <person name="Pangilinan J."/>
            <person name="Lipzen A."/>
            <person name="Riley R."/>
            <person name="Andreopoulos W."/>
            <person name="He G."/>
            <person name="Johnson J."/>
            <person name="Barry K.W."/>
            <person name="Grigoriev I.V."/>
            <person name="Nagy L."/>
            <person name="Hibbett D."/>
            <person name="Henrissat B."/>
            <person name="Matheny P.B."/>
            <person name="Labbe J."/>
            <person name="Martin F."/>
        </authorList>
    </citation>
    <scope>NUCLEOTIDE SEQUENCE</scope>
    <source>
        <strain evidence="1">EC-137</strain>
    </source>
</reference>
<evidence type="ECO:0000313" key="2">
    <source>
        <dbReference type="Proteomes" id="UP000814128"/>
    </source>
</evidence>
<dbReference type="Proteomes" id="UP000814128">
    <property type="component" value="Unassembled WGS sequence"/>
</dbReference>
<gene>
    <name evidence="1" type="ORF">K488DRAFT_82340</name>
</gene>
<sequence>MHNPFSRSRTPSPGPGISDIHPPPEVLVPQPVMYPEQVRPDSYTTVRPTPIPTSTMGVLNYSNVTNHPTSVPPQHVPPGLAPDAGKPYNLGRKSSVFGDDIASDLFNLVFYTIPKEIYFILLLRLPQFYFSRVKRVFDSAELSQNDIERIYYATAQEWQKKHRKKRVSVSVLPNLNWDGSGMDGEGIHITSAMRSFKASWEEFIDSLLREWSTLNIISALLVAAILTLLTLDGAPDDPLTRTASVISLICALMSILYACLYIIRFGPMRQMHKAVGWTEEAKWMRKSRFWNVWALLAMPAVWLAWSLISFIAAIMSYVWRTHSDSSPTERSTSDRAALGIRISVSSVLALGVVFFVAMLSTFSKYGERMDAEWKRKKLLPLANKAWQARYLGSSYSGPLGQSSVQRPQVDRLLLFTPKTDLLRWLDHMRPTMRTPHRLSVLVLTRTLVGTQGSTPRVPGIEPSFQLIKRGTQLVQNPSPTGEQLLPSDFTTTEDAGGSAPSTREDSRMWGRRLSPPDDRNYMPLHGGSTTTPPSAVLDHIPDSGRSSAGPRFLTPRGQTYDYAQPPLSAITERKEQSDFPLCHASVPPSQRGATDGLRDAWSPFDPFKIDAFATDIPPLPIVLGYRGVGQYIWDSFIQDLKIAWRDRQLSDGRIERSTGAAVVETLDMWNEHFSRYRAAAVLGERTTDDNYEHYSVFFYDRFYGVYEAFQRSYAAAAPDKDTRLVLLVNPPPWSERYRMQWTFIRPSIPNGDAALQSHESPPSAYSQTWSPSGREPTTEQPTPEAFLPPLPLPADSARRTSGNLDAGRDRVGYANGMCPECGVLQTRTHILDSCPRYASARRPNFLEFLKNSSSPGDELYRFCKDNPTAFTFEDAPPTSALRNGIFLFPD</sequence>
<reference evidence="1" key="2">
    <citation type="journal article" date="2022" name="New Phytol.">
        <title>Evolutionary transition to the ectomycorrhizal habit in the genomes of a hyperdiverse lineage of mushroom-forming fungi.</title>
        <authorList>
            <person name="Looney B."/>
            <person name="Miyauchi S."/>
            <person name="Morin E."/>
            <person name="Drula E."/>
            <person name="Courty P.E."/>
            <person name="Kohler A."/>
            <person name="Kuo A."/>
            <person name="LaButti K."/>
            <person name="Pangilinan J."/>
            <person name="Lipzen A."/>
            <person name="Riley R."/>
            <person name="Andreopoulos W."/>
            <person name="He G."/>
            <person name="Johnson J."/>
            <person name="Nolan M."/>
            <person name="Tritt A."/>
            <person name="Barry K.W."/>
            <person name="Grigoriev I.V."/>
            <person name="Nagy L.G."/>
            <person name="Hibbett D."/>
            <person name="Henrissat B."/>
            <person name="Matheny P.B."/>
            <person name="Labbe J."/>
            <person name="Martin F.M."/>
        </authorList>
    </citation>
    <scope>NUCLEOTIDE SEQUENCE</scope>
    <source>
        <strain evidence="1">EC-137</strain>
    </source>
</reference>
<dbReference type="EMBL" id="MU273474">
    <property type="protein sequence ID" value="KAI0036231.1"/>
    <property type="molecule type" value="Genomic_DNA"/>
</dbReference>
<evidence type="ECO:0000313" key="1">
    <source>
        <dbReference type="EMBL" id="KAI0036231.1"/>
    </source>
</evidence>
<organism evidence="1 2">
    <name type="scientific">Vararia minispora EC-137</name>
    <dbReference type="NCBI Taxonomy" id="1314806"/>
    <lineage>
        <taxon>Eukaryota</taxon>
        <taxon>Fungi</taxon>
        <taxon>Dikarya</taxon>
        <taxon>Basidiomycota</taxon>
        <taxon>Agaricomycotina</taxon>
        <taxon>Agaricomycetes</taxon>
        <taxon>Russulales</taxon>
        <taxon>Lachnocladiaceae</taxon>
        <taxon>Vararia</taxon>
    </lineage>
</organism>
<name>A0ACB8QY09_9AGAM</name>
<proteinExistence type="predicted"/>